<protein>
    <submittedName>
        <fullName evidence="1">Uncharacterized protein</fullName>
    </submittedName>
</protein>
<comment type="caution">
    <text evidence="1">The sequence shown here is derived from an EMBL/GenBank/DDBJ whole genome shotgun (WGS) entry which is preliminary data.</text>
</comment>
<keyword evidence="2" id="KW-1185">Reference proteome</keyword>
<evidence type="ECO:0000313" key="1">
    <source>
        <dbReference type="EMBL" id="POM58757.1"/>
    </source>
</evidence>
<dbReference type="EMBL" id="NCKW01020160">
    <property type="protein sequence ID" value="POM58757.1"/>
    <property type="molecule type" value="Genomic_DNA"/>
</dbReference>
<dbReference type="OrthoDB" id="126191at2759"/>
<organism evidence="1 2">
    <name type="scientific">Phytophthora palmivora</name>
    <dbReference type="NCBI Taxonomy" id="4796"/>
    <lineage>
        <taxon>Eukaryota</taxon>
        <taxon>Sar</taxon>
        <taxon>Stramenopiles</taxon>
        <taxon>Oomycota</taxon>
        <taxon>Peronosporomycetes</taxon>
        <taxon>Peronosporales</taxon>
        <taxon>Peronosporaceae</taxon>
        <taxon>Phytophthora</taxon>
    </lineage>
</organism>
<dbReference type="AlphaFoldDB" id="A0A2P4WZM4"/>
<reference evidence="1 2" key="1">
    <citation type="journal article" date="2017" name="Genome Biol. Evol.">
        <title>Phytophthora megakarya and P. palmivora, closely related causal agents of cacao black pod rot, underwent increases in genome sizes and gene numbers by different mechanisms.</title>
        <authorList>
            <person name="Ali S.S."/>
            <person name="Shao J."/>
            <person name="Lary D.J."/>
            <person name="Kronmiller B."/>
            <person name="Shen D."/>
            <person name="Strem M.D."/>
            <person name="Amoako-Attah I."/>
            <person name="Akrofi A.Y."/>
            <person name="Begoude B.A."/>
            <person name="Ten Hoopen G.M."/>
            <person name="Coulibaly K."/>
            <person name="Kebe B.I."/>
            <person name="Melnick R.L."/>
            <person name="Guiltinan M.J."/>
            <person name="Tyler B.M."/>
            <person name="Meinhardt L.W."/>
            <person name="Bailey B.A."/>
        </authorList>
    </citation>
    <scope>NUCLEOTIDE SEQUENCE [LARGE SCALE GENOMIC DNA]</scope>
    <source>
        <strain evidence="2">sbr112.9</strain>
    </source>
</reference>
<proteinExistence type="predicted"/>
<gene>
    <name evidence="1" type="ORF">PHPALM_36555</name>
</gene>
<evidence type="ECO:0000313" key="2">
    <source>
        <dbReference type="Proteomes" id="UP000237271"/>
    </source>
</evidence>
<sequence>MRLLHVELLAVTAASLSNNKLAEDLRRQHLCEVCSAFAPPKVKGFESRFFAWHLHDRYIPLCNCVHREKTGNRLTSDQIWHDSWTNGPAIPDHLTKNIRFREHKRSDDE</sequence>
<name>A0A2P4WZM4_9STRA</name>
<dbReference type="Proteomes" id="UP000237271">
    <property type="component" value="Unassembled WGS sequence"/>
</dbReference>
<accession>A0A2P4WZM4</accession>